<name>A0A7C8N0J1_9PEZI</name>
<dbReference type="Proteomes" id="UP000481858">
    <property type="component" value="Unassembled WGS sequence"/>
</dbReference>
<evidence type="ECO:0000259" key="1">
    <source>
        <dbReference type="Pfam" id="PF06985"/>
    </source>
</evidence>
<keyword evidence="3" id="KW-1185">Reference proteome</keyword>
<dbReference type="AlphaFoldDB" id="A0A7C8N0J1"/>
<evidence type="ECO:0000313" key="3">
    <source>
        <dbReference type="Proteomes" id="UP000481858"/>
    </source>
</evidence>
<reference evidence="2 3" key="1">
    <citation type="submission" date="2019-12" db="EMBL/GenBank/DDBJ databases">
        <title>Draft genome sequence of the ascomycete Xylaria multiplex DSM 110363.</title>
        <authorList>
            <person name="Buettner E."/>
            <person name="Kellner H."/>
        </authorList>
    </citation>
    <scope>NUCLEOTIDE SEQUENCE [LARGE SCALE GENOMIC DNA]</scope>
    <source>
        <strain evidence="2 3">DSM 110363</strain>
    </source>
</reference>
<dbReference type="PANTHER" id="PTHR24148">
    <property type="entry name" value="ANKYRIN REPEAT DOMAIN-CONTAINING PROTEIN 39 HOMOLOG-RELATED"/>
    <property type="match status" value="1"/>
</dbReference>
<accession>A0A7C8N0J1</accession>
<proteinExistence type="predicted"/>
<comment type="caution">
    <text evidence="2">The sequence shown here is derived from an EMBL/GenBank/DDBJ whole genome shotgun (WGS) entry which is preliminary data.</text>
</comment>
<evidence type="ECO:0000313" key="2">
    <source>
        <dbReference type="EMBL" id="KAF2965356.1"/>
    </source>
</evidence>
<protein>
    <recommendedName>
        <fullName evidence="1">Heterokaryon incompatibility domain-containing protein</fullName>
    </recommendedName>
</protein>
<organism evidence="2 3">
    <name type="scientific">Xylaria multiplex</name>
    <dbReference type="NCBI Taxonomy" id="323545"/>
    <lineage>
        <taxon>Eukaryota</taxon>
        <taxon>Fungi</taxon>
        <taxon>Dikarya</taxon>
        <taxon>Ascomycota</taxon>
        <taxon>Pezizomycotina</taxon>
        <taxon>Sordariomycetes</taxon>
        <taxon>Xylariomycetidae</taxon>
        <taxon>Xylariales</taxon>
        <taxon>Xylariaceae</taxon>
        <taxon>Xylaria</taxon>
    </lineage>
</organism>
<dbReference type="OrthoDB" id="3477286at2759"/>
<dbReference type="InterPro" id="IPR052895">
    <property type="entry name" value="HetReg/Transcr_Mod"/>
</dbReference>
<gene>
    <name evidence="2" type="ORF">GQX73_g8237</name>
</gene>
<dbReference type="InterPro" id="IPR010730">
    <property type="entry name" value="HET"/>
</dbReference>
<dbReference type="PANTHER" id="PTHR24148:SF78">
    <property type="entry name" value="HETEROKARYON INCOMPATIBILITY DOMAIN-CONTAINING PROTEIN"/>
    <property type="match status" value="1"/>
</dbReference>
<dbReference type="Pfam" id="PF06985">
    <property type="entry name" value="HET"/>
    <property type="match status" value="1"/>
</dbReference>
<dbReference type="EMBL" id="WUBL01000118">
    <property type="protein sequence ID" value="KAF2965356.1"/>
    <property type="molecule type" value="Genomic_DNA"/>
</dbReference>
<dbReference type="InParanoid" id="A0A7C8N0J1"/>
<feature type="domain" description="Heterokaryon incompatibility" evidence="1">
    <location>
        <begin position="46"/>
        <end position="204"/>
    </location>
</feature>
<sequence>MDTFVYQPLDLNTSAFRLVRLLKGPEHEEVECELIHTTLDENVIPYEAVSYTWGTSSQPLRVKLQGKRLAVTVNLWHLLKSIRHIQEDRYLWIDAIAINQDDNLERGHQVQRMKAIYGGAERVIVYLGEQTGSTRILMESLTALQKTVSGSHWVSDDQRWQTAWGRVQNEIQFQHDHTAKETQREGLQELLERPWFRRVWILQEVAYARRVLIYCGTTAVRAQIFAMAPIILDVELSDHVAAVFELMPTFFGRALRKPRDGDILSVLLDFRRSQASDPRDKIFALLGLCEDQDIAKQIVPDYTLEERHIVGRIITYVMNGYYDQLTVSEQFLSPLGIGEFLNNLALDSPQLPEYLETFLIYMLKSPNFQAAESFLSRKKKSH</sequence>